<comment type="pathway">
    <text evidence="2">Protein modification; protein ubiquitination.</text>
</comment>
<keyword evidence="6 12" id="KW-0863">Zinc-finger</keyword>
<dbReference type="InterPro" id="IPR013083">
    <property type="entry name" value="Znf_RING/FYVE/PHD"/>
</dbReference>
<evidence type="ECO:0000256" key="5">
    <source>
        <dbReference type="ARBA" id="ARBA00022723"/>
    </source>
</evidence>
<feature type="region of interest" description="Disordered" evidence="14">
    <location>
        <begin position="390"/>
        <end position="427"/>
    </location>
</feature>
<feature type="domain" description="RING-type" evidence="15">
    <location>
        <begin position="441"/>
        <end position="498"/>
    </location>
</feature>
<sequence>MASINQLPIDGEGVCMICKETPSQEKRVTCVTCVTPWHIDCLENPPVTLSSVVNFECPDCAGTGLTGVAAPPPATAGGELVAKIREIEADTSMTEEEKAKRRQEIVSGKQHQNNENEEDEEEEKDVLAVLGESIKCPFCYMLPDRPVTMSEEVRPDNPFIREGAAKRAGMANASSGRIFVTIPSDHFGPILAENDPERNQGVLVGESWTHRLNCRQWGVHWPHVAGIAGQAKYGAQSVVLSGGYEDDEDHGEWFLYTGSGGRDLSGNKRTNKDQSFDQTFTNSNEALRVSCQEGYPVRVVRSHKEKRSSYAPQDGLRYDGVYRIEKCWRKMGKQGYKMCRYLFVRCDNEPAPWTSDELGDMPRPLPEIPELEEALDIFERTRSPSWDYDEEEGRWKWKKPPPPSQQRVTEGSSTDGKRARKIPKKAQKTSMNKTLLKGFSCLLCKNVLTLPVTTPCAHNFCKGCLEQAFKGQAFIKERECHNGRKLRTKKNCMKCPACPLDISEFLQNPQVNRELEDAIGKLQEEFHEKDNNDDIEDVKEEVIIKEDNEIVMSNDDEILSNDNKLNKKKKIDAGESSTNIIDGLACFLQAFASYLSHPRRSQGVRILADVIVMGSGIVVRAFAWACHQDLQMPQESVPPMKQYTISISKQNIRG</sequence>
<feature type="compositionally biased region" description="Basic and acidic residues" evidence="14">
    <location>
        <begin position="95"/>
        <end position="104"/>
    </location>
</feature>
<name>A0A1J6IP05_NICAT</name>
<dbReference type="Gramene" id="OIT06598">
    <property type="protein sequence ID" value="OIT06598"/>
    <property type="gene ID" value="A4A49_04218"/>
</dbReference>
<evidence type="ECO:0000256" key="12">
    <source>
        <dbReference type="PROSITE-ProRule" id="PRU00175"/>
    </source>
</evidence>
<comment type="caution">
    <text evidence="17">The sequence shown here is derived from an EMBL/GenBank/DDBJ whole genome shotgun (WGS) entry which is preliminary data.</text>
</comment>
<evidence type="ECO:0000313" key="17">
    <source>
        <dbReference type="EMBL" id="OIT06598.1"/>
    </source>
</evidence>
<dbReference type="InterPro" id="IPR019786">
    <property type="entry name" value="Zinc_finger_PHD-type_CS"/>
</dbReference>
<comment type="subcellular location">
    <subcellularLocation>
        <location evidence="13">Nucleus</location>
    </subcellularLocation>
</comment>
<feature type="region of interest" description="Disordered" evidence="14">
    <location>
        <begin position="89"/>
        <end position="124"/>
    </location>
</feature>
<evidence type="ECO:0000256" key="1">
    <source>
        <dbReference type="ARBA" id="ARBA00000900"/>
    </source>
</evidence>
<dbReference type="GO" id="GO:0005634">
    <property type="term" value="C:nucleus"/>
    <property type="evidence" value="ECO:0007669"/>
    <property type="project" value="UniProtKB-SubCell"/>
</dbReference>
<dbReference type="GO" id="GO:0003677">
    <property type="term" value="F:DNA binding"/>
    <property type="evidence" value="ECO:0007669"/>
    <property type="project" value="UniProtKB-KW"/>
</dbReference>
<dbReference type="InterPro" id="IPR045134">
    <property type="entry name" value="UHRF1/2-like"/>
</dbReference>
<evidence type="ECO:0000256" key="14">
    <source>
        <dbReference type="SAM" id="MobiDB-lite"/>
    </source>
</evidence>
<dbReference type="InterPro" id="IPR015947">
    <property type="entry name" value="PUA-like_sf"/>
</dbReference>
<dbReference type="PANTHER" id="PTHR14140">
    <property type="entry name" value="E3 UBIQUITIN-PROTEIN LIGASE UHRF-RELATED"/>
    <property type="match status" value="1"/>
</dbReference>
<dbReference type="InterPro" id="IPR027370">
    <property type="entry name" value="Znf-RING_euk"/>
</dbReference>
<feature type="compositionally biased region" description="Acidic residues" evidence="14">
    <location>
        <begin position="115"/>
        <end position="124"/>
    </location>
</feature>
<dbReference type="PROSITE" id="PS00518">
    <property type="entry name" value="ZF_RING_1"/>
    <property type="match status" value="1"/>
</dbReference>
<evidence type="ECO:0000259" key="15">
    <source>
        <dbReference type="PROSITE" id="PS50089"/>
    </source>
</evidence>
<dbReference type="SMART" id="SM00184">
    <property type="entry name" value="RING"/>
    <property type="match status" value="2"/>
</dbReference>
<keyword evidence="4" id="KW-0808">Transferase</keyword>
<evidence type="ECO:0000256" key="13">
    <source>
        <dbReference type="PROSITE-ProRule" id="PRU00358"/>
    </source>
</evidence>
<evidence type="ECO:0000256" key="6">
    <source>
        <dbReference type="ARBA" id="ARBA00022771"/>
    </source>
</evidence>
<dbReference type="EC" id="2.3.2.27" evidence="3"/>
<comment type="catalytic activity">
    <reaction evidence="1">
        <text>S-ubiquitinyl-[E2 ubiquitin-conjugating enzyme]-L-cysteine + [acceptor protein]-L-lysine = [E2 ubiquitin-conjugating enzyme]-L-cysteine + N(6)-ubiquitinyl-[acceptor protein]-L-lysine.</text>
        <dbReference type="EC" id="2.3.2.27"/>
    </reaction>
</comment>
<evidence type="ECO:0000259" key="16">
    <source>
        <dbReference type="PROSITE" id="PS51015"/>
    </source>
</evidence>
<dbReference type="InterPro" id="IPR036987">
    <property type="entry name" value="SRA-YDG_sf"/>
</dbReference>
<keyword evidence="11 13" id="KW-0539">Nucleus</keyword>
<evidence type="ECO:0000256" key="2">
    <source>
        <dbReference type="ARBA" id="ARBA00004906"/>
    </source>
</evidence>
<protein>
    <recommendedName>
        <fullName evidence="3">RING-type E3 ubiquitin transferase</fullName>
        <ecNumber evidence="3">2.3.2.27</ecNumber>
    </recommendedName>
</protein>
<evidence type="ECO:0000256" key="7">
    <source>
        <dbReference type="ARBA" id="ARBA00022786"/>
    </source>
</evidence>
<feature type="compositionally biased region" description="Polar residues" evidence="14">
    <location>
        <begin position="405"/>
        <end position="414"/>
    </location>
</feature>
<evidence type="ECO:0000313" key="18">
    <source>
        <dbReference type="Proteomes" id="UP000187609"/>
    </source>
</evidence>
<evidence type="ECO:0000256" key="11">
    <source>
        <dbReference type="ARBA" id="ARBA00023242"/>
    </source>
</evidence>
<dbReference type="InterPro" id="IPR003105">
    <property type="entry name" value="SRA_YDG"/>
</dbReference>
<dbReference type="AlphaFoldDB" id="A0A1J6IP05"/>
<dbReference type="GO" id="GO:0061630">
    <property type="term" value="F:ubiquitin protein ligase activity"/>
    <property type="evidence" value="ECO:0007669"/>
    <property type="project" value="UniProtKB-EC"/>
</dbReference>
<reference evidence="17" key="1">
    <citation type="submission" date="2016-11" db="EMBL/GenBank/DDBJ databases">
        <title>The genome of Nicotiana attenuata.</title>
        <authorList>
            <person name="Xu S."/>
            <person name="Brockmoeller T."/>
            <person name="Gaquerel E."/>
            <person name="Navarro A."/>
            <person name="Kuhl H."/>
            <person name="Gase K."/>
            <person name="Ling Z."/>
            <person name="Zhou W."/>
            <person name="Kreitzer C."/>
            <person name="Stanke M."/>
            <person name="Tang H."/>
            <person name="Lyons E."/>
            <person name="Pandey P."/>
            <person name="Pandey S.P."/>
            <person name="Timmermann B."/>
            <person name="Baldwin I.T."/>
        </authorList>
    </citation>
    <scope>NUCLEOTIDE SEQUENCE [LARGE SCALE GENOMIC DNA]</scope>
    <source>
        <strain evidence="17">UT</strain>
    </source>
</reference>
<dbReference type="Proteomes" id="UP000187609">
    <property type="component" value="Unassembled WGS sequence"/>
</dbReference>
<dbReference type="Gene3D" id="2.30.280.10">
    <property type="entry name" value="SRA-YDG"/>
    <property type="match status" value="1"/>
</dbReference>
<dbReference type="InterPro" id="IPR017907">
    <property type="entry name" value="Znf_RING_CS"/>
</dbReference>
<dbReference type="PROSITE" id="PS51015">
    <property type="entry name" value="YDG"/>
    <property type="match status" value="1"/>
</dbReference>
<dbReference type="PANTHER" id="PTHR14140:SF39">
    <property type="entry name" value="E3 UBIQUITIN-PROTEIN LIGASE ORTHRUS 2-LIKE"/>
    <property type="match status" value="1"/>
</dbReference>
<dbReference type="STRING" id="49451.A0A1J6IP05"/>
<dbReference type="Gene3D" id="3.30.40.10">
    <property type="entry name" value="Zinc/RING finger domain, C3HC4 (zinc finger)"/>
    <property type="match status" value="2"/>
</dbReference>
<dbReference type="PROSITE" id="PS01359">
    <property type="entry name" value="ZF_PHD_1"/>
    <property type="match status" value="1"/>
</dbReference>
<keyword evidence="18" id="KW-1185">Reference proteome</keyword>
<evidence type="ECO:0000256" key="9">
    <source>
        <dbReference type="ARBA" id="ARBA00022853"/>
    </source>
</evidence>
<keyword evidence="5" id="KW-0479">Metal-binding</keyword>
<feature type="compositionally biased region" description="Basic residues" evidence="14">
    <location>
        <begin position="418"/>
        <end position="427"/>
    </location>
</feature>
<dbReference type="Pfam" id="PF13445">
    <property type="entry name" value="zf-RING_UBOX"/>
    <property type="match status" value="1"/>
</dbReference>
<keyword evidence="9" id="KW-0156">Chromatin regulator</keyword>
<dbReference type="PROSITE" id="PS50089">
    <property type="entry name" value="ZF_RING_2"/>
    <property type="match status" value="1"/>
</dbReference>
<accession>A0A1J6IP05</accession>
<dbReference type="InterPro" id="IPR011011">
    <property type="entry name" value="Znf_FYVE_PHD"/>
</dbReference>
<dbReference type="FunFam" id="2.30.280.10:FF:000002">
    <property type="entry name" value="E3 ubiquitin-protein ligase ORTHRUS 2"/>
    <property type="match status" value="1"/>
</dbReference>
<dbReference type="SUPFAM" id="SSF57850">
    <property type="entry name" value="RING/U-box"/>
    <property type="match status" value="1"/>
</dbReference>
<dbReference type="InterPro" id="IPR001841">
    <property type="entry name" value="Znf_RING"/>
</dbReference>
<dbReference type="EMBL" id="MJEQ01037184">
    <property type="protein sequence ID" value="OIT06598.1"/>
    <property type="molecule type" value="Genomic_DNA"/>
</dbReference>
<evidence type="ECO:0000256" key="4">
    <source>
        <dbReference type="ARBA" id="ARBA00022679"/>
    </source>
</evidence>
<organism evidence="17 18">
    <name type="scientific">Nicotiana attenuata</name>
    <name type="common">Coyote tobacco</name>
    <dbReference type="NCBI Taxonomy" id="49451"/>
    <lineage>
        <taxon>Eukaryota</taxon>
        <taxon>Viridiplantae</taxon>
        <taxon>Streptophyta</taxon>
        <taxon>Embryophyta</taxon>
        <taxon>Tracheophyta</taxon>
        <taxon>Spermatophyta</taxon>
        <taxon>Magnoliopsida</taxon>
        <taxon>eudicotyledons</taxon>
        <taxon>Gunneridae</taxon>
        <taxon>Pentapetalae</taxon>
        <taxon>asterids</taxon>
        <taxon>lamiids</taxon>
        <taxon>Solanales</taxon>
        <taxon>Solanaceae</taxon>
        <taxon>Nicotianoideae</taxon>
        <taxon>Nicotianeae</taxon>
        <taxon>Nicotiana</taxon>
    </lineage>
</organism>
<keyword evidence="8" id="KW-0862">Zinc</keyword>
<dbReference type="SMR" id="A0A1J6IP05"/>
<dbReference type="OMA" id="ACKQWRA"/>
<keyword evidence="10" id="KW-0238">DNA-binding</keyword>
<gene>
    <name evidence="17" type="primary">ORTH2_1</name>
    <name evidence="17" type="ORF">A4A49_04218</name>
</gene>
<dbReference type="SUPFAM" id="SSF88697">
    <property type="entry name" value="PUA domain-like"/>
    <property type="match status" value="1"/>
</dbReference>
<dbReference type="SMART" id="SM00466">
    <property type="entry name" value="SRA"/>
    <property type="match status" value="1"/>
</dbReference>
<dbReference type="GO" id="GO:0016567">
    <property type="term" value="P:protein ubiquitination"/>
    <property type="evidence" value="ECO:0007669"/>
    <property type="project" value="UniProtKB-ARBA"/>
</dbReference>
<evidence type="ECO:0000256" key="3">
    <source>
        <dbReference type="ARBA" id="ARBA00012483"/>
    </source>
</evidence>
<evidence type="ECO:0000256" key="10">
    <source>
        <dbReference type="ARBA" id="ARBA00023125"/>
    </source>
</evidence>
<evidence type="ECO:0000256" key="8">
    <source>
        <dbReference type="ARBA" id="ARBA00022833"/>
    </source>
</evidence>
<dbReference type="Pfam" id="PF02182">
    <property type="entry name" value="SAD_SRA"/>
    <property type="match status" value="1"/>
</dbReference>
<proteinExistence type="predicted"/>
<feature type="domain" description="YDG" evidence="16">
    <location>
        <begin position="197"/>
        <end position="345"/>
    </location>
</feature>
<dbReference type="GO" id="GO:0044027">
    <property type="term" value="P:negative regulation of gene expression via chromosomal CpG island methylation"/>
    <property type="evidence" value="ECO:0007669"/>
    <property type="project" value="TreeGrafter"/>
</dbReference>
<dbReference type="GO" id="GO:0008270">
    <property type="term" value="F:zinc ion binding"/>
    <property type="evidence" value="ECO:0007669"/>
    <property type="project" value="UniProtKB-KW"/>
</dbReference>
<dbReference type="SUPFAM" id="SSF57903">
    <property type="entry name" value="FYVE/PHD zinc finger"/>
    <property type="match status" value="1"/>
</dbReference>
<keyword evidence="7" id="KW-0833">Ubl conjugation pathway</keyword>